<evidence type="ECO:0000256" key="2">
    <source>
        <dbReference type="SAM" id="Phobius"/>
    </source>
</evidence>
<dbReference type="EMBL" id="SMSJ01000076">
    <property type="protein sequence ID" value="TDH59188.1"/>
    <property type="molecule type" value="Genomic_DNA"/>
</dbReference>
<evidence type="ECO:0000313" key="3">
    <source>
        <dbReference type="EMBL" id="TDH59188.1"/>
    </source>
</evidence>
<feature type="transmembrane region" description="Helical" evidence="2">
    <location>
        <begin position="238"/>
        <end position="260"/>
    </location>
</feature>
<dbReference type="Proteomes" id="UP000295096">
    <property type="component" value="Unassembled WGS sequence"/>
</dbReference>
<reference evidence="3 4" key="1">
    <citation type="journal article" date="2016" name="J. Microbiol.">
        <title>Dankookia rubra gen. nov., sp. nov., an alphaproteobacterium isolated from sediment of a shallow stream.</title>
        <authorList>
            <person name="Kim W.H."/>
            <person name="Kim D.H."/>
            <person name="Kang K."/>
            <person name="Ahn T.Y."/>
        </authorList>
    </citation>
    <scope>NUCLEOTIDE SEQUENCE [LARGE SCALE GENOMIC DNA]</scope>
    <source>
        <strain evidence="3 4">JCM30602</strain>
    </source>
</reference>
<proteinExistence type="predicted"/>
<evidence type="ECO:0000256" key="1">
    <source>
        <dbReference type="SAM" id="MobiDB-lite"/>
    </source>
</evidence>
<gene>
    <name evidence="3" type="ORF">E2C06_28595</name>
</gene>
<dbReference type="AlphaFoldDB" id="A0A4R5Q9J3"/>
<dbReference type="RefSeq" id="WP_133291992.1">
    <property type="nucleotide sequence ID" value="NZ_SMSJ01000076.1"/>
</dbReference>
<sequence>MPNYDGGHYFLTMLAPVRLGTTAGSQRYSWRQTLLDTLATLPNSQVGVTTRDDEAQSPFTRNTMTHLARFVLIDAPPYNGRISGDSLLAKLRRVDPTVHQPVDGLATPFLLFAADFDAADGSEASLRAFTDRLWATMRPELTRIFACCYGFDAATVTSAEAFFRYVRACQVETTFPFNDYWRPADLARMPADLALPTAALGAVGRHAKPILAALGLWLACFLYAALGRDSQAHDAAAWVARWGGLAVLLVLLGLGGYLAWLYNAFKRKARVPFPRGAQLPDVLKSIYLQQRFLEFVIENQGRDPAALHAAFGRFLRDHDPASEAAPTQPPGLIRSGPQPAAAPAARTVPAATEGAVA</sequence>
<accession>A0A4R5Q9J3</accession>
<feature type="region of interest" description="Disordered" evidence="1">
    <location>
        <begin position="320"/>
        <end position="357"/>
    </location>
</feature>
<organism evidence="3 4">
    <name type="scientific">Dankookia rubra</name>
    <dbReference type="NCBI Taxonomy" id="1442381"/>
    <lineage>
        <taxon>Bacteria</taxon>
        <taxon>Pseudomonadati</taxon>
        <taxon>Pseudomonadota</taxon>
        <taxon>Alphaproteobacteria</taxon>
        <taxon>Acetobacterales</taxon>
        <taxon>Roseomonadaceae</taxon>
        <taxon>Dankookia</taxon>
    </lineage>
</organism>
<name>A0A4R5Q9J3_9PROT</name>
<dbReference type="OrthoDB" id="5892745at2"/>
<comment type="caution">
    <text evidence="3">The sequence shown here is derived from an EMBL/GenBank/DDBJ whole genome shotgun (WGS) entry which is preliminary data.</text>
</comment>
<keyword evidence="2" id="KW-0472">Membrane</keyword>
<feature type="compositionally biased region" description="Low complexity" evidence="1">
    <location>
        <begin position="337"/>
        <end position="351"/>
    </location>
</feature>
<feature type="transmembrane region" description="Helical" evidence="2">
    <location>
        <begin position="210"/>
        <end position="226"/>
    </location>
</feature>
<keyword evidence="2" id="KW-0812">Transmembrane</keyword>
<protein>
    <submittedName>
        <fullName evidence="3">Uncharacterized protein</fullName>
    </submittedName>
</protein>
<evidence type="ECO:0000313" key="4">
    <source>
        <dbReference type="Proteomes" id="UP000295096"/>
    </source>
</evidence>
<keyword evidence="2" id="KW-1133">Transmembrane helix</keyword>
<keyword evidence="4" id="KW-1185">Reference proteome</keyword>